<gene>
    <name evidence="2" type="ORF">NEA10_05270</name>
</gene>
<organism evidence="2 3">
    <name type="scientific">Phormidium yuhuli AB48</name>
    <dbReference type="NCBI Taxonomy" id="2940671"/>
    <lineage>
        <taxon>Bacteria</taxon>
        <taxon>Bacillati</taxon>
        <taxon>Cyanobacteriota</taxon>
        <taxon>Cyanophyceae</taxon>
        <taxon>Oscillatoriophycideae</taxon>
        <taxon>Oscillatoriales</taxon>
        <taxon>Oscillatoriaceae</taxon>
        <taxon>Phormidium</taxon>
        <taxon>Phormidium yuhuli</taxon>
    </lineage>
</organism>
<dbReference type="RefSeq" id="WP_252664208.1">
    <property type="nucleotide sequence ID" value="NZ_CP098611.1"/>
</dbReference>
<dbReference type="Gene3D" id="2.120.10.30">
    <property type="entry name" value="TolB, C-terminal domain"/>
    <property type="match status" value="1"/>
</dbReference>
<keyword evidence="3" id="KW-1185">Reference proteome</keyword>
<dbReference type="Proteomes" id="UP001056708">
    <property type="component" value="Chromosome"/>
</dbReference>
<dbReference type="Pfam" id="PF00326">
    <property type="entry name" value="Peptidase_S9"/>
    <property type="match status" value="1"/>
</dbReference>
<name>A0ABY5ATP4_9CYAN</name>
<accession>A0ABY5ATP4</accession>
<evidence type="ECO:0000259" key="1">
    <source>
        <dbReference type="Pfam" id="PF00326"/>
    </source>
</evidence>
<sequence length="643" mass="71124">MTPSLKQKAPYGAWKSPITADLIVSESIGLGGIASDGEHLYWLESRPSEGGRTVLVRRQANGTVEDVTPQGYNVRNRVHEYGGAAFTVAEGEVYFSNYQDGRLYHQVPGGEPQALTPEGAFRYADFQVDGGRSRLIGVREDHSGEGEPQNTIVAIGFDGSVEVLVSGSDFYASPRLSPDGQLLTWLSWNHPNLPWDGTELWVAQVTENGRLTAPRKVTGGENESVFSPQWSPDGILHFASDRASWWNLYRWTQNGVEPMFPLNAEFATPQWVFGMSTYTFLSAERLVCTYTQRGLWQLATLNPKSRRLQNLETPYTQISALTAHGDRLAFLGGSATLPSAFLLMDLDGGEVDVLRRSTELNIDPGYLSEPQPIEFPTEDGATAYGFFYPPQNQDYDPLETEKPPLLVKSHGGPTAAASSALRLSVQYWTSRGFAFLDVNYRGSTGFGREYRQALDGQWGIADVADCANGAKFLAEQGWVDDDRLAITGSSAGGYTTLAALTFGDTFKAGASYYGISDLEALATDTHKFESRYLDRLVGKYPEEKERYVARSPIHFTERLSCPVIFFQGLDDKVVPPNQAERMVEALREKGLPVAYVPFAGESHGFRQGANIKRALEAEFYFYSRVFGYEPAEMIEPVEIANLN</sequence>
<dbReference type="Gene3D" id="3.40.50.1820">
    <property type="entry name" value="alpha/beta hydrolase"/>
    <property type="match status" value="1"/>
</dbReference>
<dbReference type="SUPFAM" id="SSF53474">
    <property type="entry name" value="alpha/beta-Hydrolases"/>
    <property type="match status" value="1"/>
</dbReference>
<dbReference type="InterPro" id="IPR029058">
    <property type="entry name" value="AB_hydrolase_fold"/>
</dbReference>
<dbReference type="InterPro" id="IPR011042">
    <property type="entry name" value="6-blade_b-propeller_TolB-like"/>
</dbReference>
<feature type="domain" description="Peptidase S9 prolyl oligopeptidase catalytic" evidence="1">
    <location>
        <begin position="422"/>
        <end position="627"/>
    </location>
</feature>
<dbReference type="PANTHER" id="PTHR43056:SF5">
    <property type="entry name" value="PEPTIDASE S9 PROLYL OLIGOPEPTIDASE CATALYTIC DOMAIN-CONTAINING PROTEIN"/>
    <property type="match status" value="1"/>
</dbReference>
<dbReference type="InterPro" id="IPR001375">
    <property type="entry name" value="Peptidase_S9_cat"/>
</dbReference>
<evidence type="ECO:0000313" key="2">
    <source>
        <dbReference type="EMBL" id="USR92136.1"/>
    </source>
</evidence>
<dbReference type="EMBL" id="CP098611">
    <property type="protein sequence ID" value="USR92136.1"/>
    <property type="molecule type" value="Genomic_DNA"/>
</dbReference>
<protein>
    <submittedName>
        <fullName evidence="2">S9 family peptidase</fullName>
    </submittedName>
</protein>
<evidence type="ECO:0000313" key="3">
    <source>
        <dbReference type="Proteomes" id="UP001056708"/>
    </source>
</evidence>
<reference evidence="2" key="1">
    <citation type="submission" date="2022-06" db="EMBL/GenBank/DDBJ databases">
        <title>Genome sequence of Phormidium yuhuli AB48 isolated from an industrial photobioreactor environment.</title>
        <authorList>
            <person name="Qiu Y."/>
            <person name="Noonan A.J.C."/>
            <person name="Dofher K."/>
            <person name="Koch M."/>
            <person name="Kieft B."/>
            <person name="Lin X."/>
            <person name="Ziels R.M."/>
            <person name="Hallam S.J."/>
        </authorList>
    </citation>
    <scope>NUCLEOTIDE SEQUENCE</scope>
    <source>
        <strain evidence="2">AB48</strain>
    </source>
</reference>
<proteinExistence type="predicted"/>
<dbReference type="InterPro" id="IPR050585">
    <property type="entry name" value="Xaa-Pro_dipeptidyl-ppase/CocE"/>
</dbReference>
<dbReference type="PANTHER" id="PTHR43056">
    <property type="entry name" value="PEPTIDASE S9 PROLYL OLIGOPEPTIDASE"/>
    <property type="match status" value="1"/>
</dbReference>
<dbReference type="SUPFAM" id="SSF82171">
    <property type="entry name" value="DPP6 N-terminal domain-like"/>
    <property type="match status" value="1"/>
</dbReference>